<dbReference type="InterPro" id="IPR038597">
    <property type="entry name" value="GGGP/HepGP_synthase_sf"/>
</dbReference>
<evidence type="ECO:0000256" key="6">
    <source>
        <dbReference type="ARBA" id="ARBA00023209"/>
    </source>
</evidence>
<dbReference type="EC" id="2.5.1.-" evidence="9"/>
<dbReference type="SUPFAM" id="SSF51395">
    <property type="entry name" value="FMN-linked oxidoreductases"/>
    <property type="match status" value="1"/>
</dbReference>
<keyword evidence="7" id="KW-1208">Phospholipid metabolism</keyword>
<dbReference type="PANTHER" id="PTHR40029:SF2">
    <property type="entry name" value="HEPTAPRENYLGLYCERYL PHOSPHATE SYNTHASE"/>
    <property type="match status" value="1"/>
</dbReference>
<dbReference type="Gene3D" id="3.20.20.390">
    <property type="entry name" value="FMN-linked oxidoreductases"/>
    <property type="match status" value="1"/>
</dbReference>
<comment type="catalytic activity">
    <reaction evidence="8">
        <text>sn-glycerol 1-phosphate + all-trans-heptaprenyl diphosphate = 3-heptaprenyl-sn-glycero-1-phosphate + diphosphate</text>
        <dbReference type="Rhea" id="RHEA:33495"/>
        <dbReference type="ChEBI" id="CHEBI:33019"/>
        <dbReference type="ChEBI" id="CHEBI:57685"/>
        <dbReference type="ChEBI" id="CHEBI:58206"/>
        <dbReference type="ChEBI" id="CHEBI:64781"/>
        <dbReference type="EC" id="2.5.1.n9"/>
    </reaction>
</comment>
<keyword evidence="6" id="KW-0594">Phospholipid biosynthesis</keyword>
<dbReference type="RefSeq" id="WP_307208669.1">
    <property type="nucleotide sequence ID" value="NZ_JAUSSU010000021.1"/>
</dbReference>
<keyword evidence="4" id="KW-0460">Magnesium</keyword>
<organism evidence="9 10">
    <name type="scientific">Paenibacillus harenae</name>
    <dbReference type="NCBI Taxonomy" id="306543"/>
    <lineage>
        <taxon>Bacteria</taxon>
        <taxon>Bacillati</taxon>
        <taxon>Bacillota</taxon>
        <taxon>Bacilli</taxon>
        <taxon>Bacillales</taxon>
        <taxon>Paenibacillaceae</taxon>
        <taxon>Paenibacillus</taxon>
    </lineage>
</organism>
<dbReference type="EMBL" id="JAUSSU010000021">
    <property type="protein sequence ID" value="MDQ0116599.1"/>
    <property type="molecule type" value="Genomic_DNA"/>
</dbReference>
<evidence type="ECO:0000256" key="8">
    <source>
        <dbReference type="ARBA" id="ARBA00048318"/>
    </source>
</evidence>
<keyword evidence="1" id="KW-0444">Lipid biosynthesis</keyword>
<dbReference type="InterPro" id="IPR008205">
    <property type="entry name" value="GGGP_HepGP_synthase"/>
</dbReference>
<protein>
    <submittedName>
        <fullName evidence="9">Glycerol-1-phosphate prenyltransferase</fullName>
        <ecNumber evidence="9">2.5.1.-</ecNumber>
    </submittedName>
</protein>
<evidence type="ECO:0000313" key="10">
    <source>
        <dbReference type="Proteomes" id="UP001229346"/>
    </source>
</evidence>
<dbReference type="PANTHER" id="PTHR40029">
    <property type="match status" value="1"/>
</dbReference>
<sequence length="239" mass="25971">MNGAWYSGWRHVFKLDPERELSDEALEAICMSGTDAIIVGGSSGVTFENTVDLMSRIRRYEVDCALEVSTMEGAVPGFDGYFVPIVLNTDRAEWINGRQTEGLKEYGTFVPWESTAAQGYIILNAEATAAKLTGADTGLDEEGLIAHVRMADRLMRLPVVYLEYSGSYGDMRLVKRARSVIEGARLFYGGGIDNGVKAREAAIAAHTVIVGNVVYSDLEAALSTVEAVREVDLAANFEG</sequence>
<proteinExistence type="predicted"/>
<accession>A0ABT9UAC5</accession>
<evidence type="ECO:0000256" key="2">
    <source>
        <dbReference type="ARBA" id="ARBA00022679"/>
    </source>
</evidence>
<evidence type="ECO:0000256" key="5">
    <source>
        <dbReference type="ARBA" id="ARBA00023098"/>
    </source>
</evidence>
<evidence type="ECO:0000313" key="9">
    <source>
        <dbReference type="EMBL" id="MDQ0116599.1"/>
    </source>
</evidence>
<dbReference type="InterPro" id="IPR039074">
    <property type="entry name" value="GGGP/HepGP_synthase_I"/>
</dbReference>
<keyword evidence="10" id="KW-1185">Reference proteome</keyword>
<dbReference type="GO" id="GO:0016740">
    <property type="term" value="F:transferase activity"/>
    <property type="evidence" value="ECO:0007669"/>
    <property type="project" value="UniProtKB-KW"/>
</dbReference>
<evidence type="ECO:0000256" key="1">
    <source>
        <dbReference type="ARBA" id="ARBA00022516"/>
    </source>
</evidence>
<evidence type="ECO:0000256" key="7">
    <source>
        <dbReference type="ARBA" id="ARBA00023264"/>
    </source>
</evidence>
<dbReference type="Pfam" id="PF01884">
    <property type="entry name" value="PcrB"/>
    <property type="match status" value="1"/>
</dbReference>
<evidence type="ECO:0000256" key="3">
    <source>
        <dbReference type="ARBA" id="ARBA00022723"/>
    </source>
</evidence>
<dbReference type="NCBIfam" id="NF003197">
    <property type="entry name" value="PRK04169.1-1"/>
    <property type="match status" value="1"/>
</dbReference>
<dbReference type="CDD" id="cd02812">
    <property type="entry name" value="PcrB_like"/>
    <property type="match status" value="1"/>
</dbReference>
<dbReference type="NCBIfam" id="TIGR01768">
    <property type="entry name" value="GGGP-family"/>
    <property type="match status" value="1"/>
</dbReference>
<dbReference type="Proteomes" id="UP001229346">
    <property type="component" value="Unassembled WGS sequence"/>
</dbReference>
<keyword evidence="5" id="KW-0443">Lipid metabolism</keyword>
<evidence type="ECO:0000256" key="4">
    <source>
        <dbReference type="ARBA" id="ARBA00022842"/>
    </source>
</evidence>
<keyword evidence="2 9" id="KW-0808">Transferase</keyword>
<dbReference type="NCBIfam" id="NF003199">
    <property type="entry name" value="PRK04169.1-3"/>
    <property type="match status" value="1"/>
</dbReference>
<reference evidence="9 10" key="1">
    <citation type="submission" date="2023-07" db="EMBL/GenBank/DDBJ databases">
        <title>Sorghum-associated microbial communities from plants grown in Nebraska, USA.</title>
        <authorList>
            <person name="Schachtman D."/>
        </authorList>
    </citation>
    <scope>NUCLEOTIDE SEQUENCE [LARGE SCALE GENOMIC DNA]</scope>
    <source>
        <strain evidence="9 10">CC482</strain>
    </source>
</reference>
<name>A0ABT9UAC5_PAEHA</name>
<gene>
    <name evidence="9" type="ORF">J2T15_006080</name>
</gene>
<comment type="caution">
    <text evidence="9">The sequence shown here is derived from an EMBL/GenBank/DDBJ whole genome shotgun (WGS) entry which is preliminary data.</text>
</comment>
<keyword evidence="3" id="KW-0479">Metal-binding</keyword>